<evidence type="ECO:0000313" key="2">
    <source>
        <dbReference type="EMBL" id="ASP48125.1"/>
    </source>
</evidence>
<dbReference type="GO" id="GO:0016491">
    <property type="term" value="F:oxidoreductase activity"/>
    <property type="evidence" value="ECO:0007669"/>
    <property type="project" value="InterPro"/>
</dbReference>
<proteinExistence type="predicted"/>
<dbReference type="OrthoDB" id="9799122at2"/>
<accession>A0A222G896</accession>
<reference evidence="2 3" key="1">
    <citation type="submission" date="2017-08" db="EMBL/GenBank/DDBJ databases">
        <title>Complete genome of Colwellia sp. NB097-1, a psychrophile bacterium ioslated from Bering Sea.</title>
        <authorList>
            <person name="Chen X."/>
        </authorList>
    </citation>
    <scope>NUCLEOTIDE SEQUENCE [LARGE SCALE GENOMIC DNA]</scope>
    <source>
        <strain evidence="2 3">NB097-1</strain>
    </source>
</reference>
<dbReference type="CDD" id="cd03024">
    <property type="entry name" value="DsbA_FrnE"/>
    <property type="match status" value="1"/>
</dbReference>
<dbReference type="Pfam" id="PF01323">
    <property type="entry name" value="DSBA"/>
    <property type="match status" value="1"/>
</dbReference>
<dbReference type="AlphaFoldDB" id="A0A222G896"/>
<dbReference type="KEGG" id="cber:B5D82_10350"/>
<dbReference type="SUPFAM" id="SSF52833">
    <property type="entry name" value="Thioredoxin-like"/>
    <property type="match status" value="1"/>
</dbReference>
<dbReference type="InterPro" id="IPR036249">
    <property type="entry name" value="Thioredoxin-like_sf"/>
</dbReference>
<sequence length="215" mass="24075">MTKTIKIDIISDVVCPWCVIGFGNLNKAIIELGLENKVEIEWQPFELNPDMPLEGEELSAHSARKYGSTPESSAQFRAEMTAQGKTVNFDFNYFEGMKIINTRDAHILLEYAKTQGKQTALQMRLFSAFFTEKKDVSNREILALEVEAVGLNVKEAMAKLQDNQVIQHVIEQESYWQKVGVSSVPTVVFNGKSALAGAQPIETFKQVLADELESL</sequence>
<dbReference type="InterPro" id="IPR001853">
    <property type="entry name" value="DSBA-like_thioredoxin_dom"/>
</dbReference>
<dbReference type="PANTHER" id="PTHR13887">
    <property type="entry name" value="GLUTATHIONE S-TRANSFERASE KAPPA"/>
    <property type="match status" value="1"/>
</dbReference>
<organism evidence="2 3">
    <name type="scientific">Cognaticolwellia beringensis</name>
    <dbReference type="NCBI Taxonomy" id="1967665"/>
    <lineage>
        <taxon>Bacteria</taxon>
        <taxon>Pseudomonadati</taxon>
        <taxon>Pseudomonadota</taxon>
        <taxon>Gammaproteobacteria</taxon>
        <taxon>Alteromonadales</taxon>
        <taxon>Colwelliaceae</taxon>
        <taxon>Cognaticolwellia</taxon>
    </lineage>
</organism>
<feature type="domain" description="DSBA-like thioredoxin" evidence="1">
    <location>
        <begin position="7"/>
        <end position="208"/>
    </location>
</feature>
<name>A0A222G896_9GAMM</name>
<gene>
    <name evidence="2" type="ORF">B5D82_10350</name>
</gene>
<dbReference type="Proteomes" id="UP000202259">
    <property type="component" value="Chromosome"/>
</dbReference>
<evidence type="ECO:0000259" key="1">
    <source>
        <dbReference type="Pfam" id="PF01323"/>
    </source>
</evidence>
<dbReference type="PANTHER" id="PTHR13887:SF41">
    <property type="entry name" value="THIOREDOXIN SUPERFAMILY PROTEIN"/>
    <property type="match status" value="1"/>
</dbReference>
<evidence type="ECO:0000313" key="3">
    <source>
        <dbReference type="Proteomes" id="UP000202259"/>
    </source>
</evidence>
<dbReference type="Gene3D" id="3.40.30.10">
    <property type="entry name" value="Glutaredoxin"/>
    <property type="match status" value="1"/>
</dbReference>
<dbReference type="EMBL" id="CP020465">
    <property type="protein sequence ID" value="ASP48125.1"/>
    <property type="molecule type" value="Genomic_DNA"/>
</dbReference>
<dbReference type="RefSeq" id="WP_081151335.1">
    <property type="nucleotide sequence ID" value="NZ_CP020465.1"/>
</dbReference>
<keyword evidence="3" id="KW-1185">Reference proteome</keyword>
<protein>
    <submittedName>
        <fullName evidence="2">DsbA family oxidoreductase</fullName>
    </submittedName>
</protein>